<evidence type="ECO:0000313" key="1">
    <source>
        <dbReference type="EMBL" id="SHE86414.1"/>
    </source>
</evidence>
<sequence length="260" mass="31049">MKKIFLAIIVFLCFNVELFSNNMFLTYSNNGEIKIDYNFDFEATNLYVANISFYALMKTLDKDYIKVSGINEVLNYLKFFQPGFSINYRYKNDSFNDPNYFLWSNDSFIISFERVFFDYPVSYIVSNGMIGINLKNSSNNYFYWINMYDFSETSLGYYFGNKLKLGFFVDTLNKSDDYGVFIALSNVGILTLSKNKFFVEILNKKIYMYFDFKNEINLIRNEFFKREKSKFEFNIPIIRDDIYFVLNSNRVYGIKFNIEF</sequence>
<evidence type="ECO:0000313" key="2">
    <source>
        <dbReference type="Proteomes" id="UP000184334"/>
    </source>
</evidence>
<dbReference type="RefSeq" id="WP_072864671.1">
    <property type="nucleotide sequence ID" value="NZ_FQUI01000019.1"/>
</dbReference>
<dbReference type="OrthoDB" id="49359at2"/>
<gene>
    <name evidence="1" type="ORF">SAMN02745164_01293</name>
</gene>
<protein>
    <submittedName>
        <fullName evidence="1">Uncharacterized protein</fullName>
    </submittedName>
</protein>
<keyword evidence="2" id="KW-1185">Reference proteome</keyword>
<accession>A0A1M4WYX4</accession>
<dbReference type="AlphaFoldDB" id="A0A1M4WYX4"/>
<reference evidence="1" key="1">
    <citation type="submission" date="2016-11" db="EMBL/GenBank/DDBJ databases">
        <authorList>
            <person name="Varghese N."/>
            <person name="Submissions S."/>
        </authorList>
    </citation>
    <scope>NUCLEOTIDE SEQUENCE [LARGE SCALE GENOMIC DNA]</scope>
    <source>
        <strain evidence="1">DSM 16785</strain>
    </source>
</reference>
<name>A0A1M4WYX4_MARH1</name>
<dbReference type="STRING" id="1122195.SAMN02745164_01293"/>
<organism evidence="1 2">
    <name type="scientific">Marinitoga hydrogenitolerans (strain DSM 16785 / JCM 12826 / AT1271)</name>
    <dbReference type="NCBI Taxonomy" id="1122195"/>
    <lineage>
        <taxon>Bacteria</taxon>
        <taxon>Thermotogati</taxon>
        <taxon>Thermotogota</taxon>
        <taxon>Thermotogae</taxon>
        <taxon>Petrotogales</taxon>
        <taxon>Petrotogaceae</taxon>
        <taxon>Marinitoga</taxon>
    </lineage>
</organism>
<dbReference type="Proteomes" id="UP000184334">
    <property type="component" value="Unassembled WGS sequence"/>
</dbReference>
<dbReference type="EMBL" id="FQUI01000019">
    <property type="protein sequence ID" value="SHE86414.1"/>
    <property type="molecule type" value="Genomic_DNA"/>
</dbReference>
<proteinExistence type="predicted"/>
<comment type="caution">
    <text evidence="1">The sequence shown here is derived from an EMBL/GenBank/DDBJ whole genome shotgun (WGS) entry which is preliminary data.</text>
</comment>